<evidence type="ECO:0000313" key="2">
    <source>
        <dbReference type="EMBL" id="GBN01059.1"/>
    </source>
</evidence>
<reference evidence="2 3" key="1">
    <citation type="journal article" date="2019" name="Sci. Rep.">
        <title>Orb-weaving spider Araneus ventricosus genome elucidates the spidroin gene catalogue.</title>
        <authorList>
            <person name="Kono N."/>
            <person name="Nakamura H."/>
            <person name="Ohtoshi R."/>
            <person name="Moran D.A.P."/>
            <person name="Shinohara A."/>
            <person name="Yoshida Y."/>
            <person name="Fujiwara M."/>
            <person name="Mori M."/>
            <person name="Tomita M."/>
            <person name="Arakawa K."/>
        </authorList>
    </citation>
    <scope>NUCLEOTIDE SEQUENCE [LARGE SCALE GENOMIC DNA]</scope>
</reference>
<dbReference type="Proteomes" id="UP000499080">
    <property type="component" value="Unassembled WGS sequence"/>
</dbReference>
<dbReference type="EMBL" id="BGPR01272046">
    <property type="protein sequence ID" value="GBN01059.1"/>
    <property type="molecule type" value="Genomic_DNA"/>
</dbReference>
<name>A0A4Y2KGC3_ARAVE</name>
<comment type="caution">
    <text evidence="2">The sequence shown here is derived from an EMBL/GenBank/DDBJ whole genome shotgun (WGS) entry which is preliminary data.</text>
</comment>
<accession>A0A4Y2KGC3</accession>
<dbReference type="EMBL" id="BGPR01272044">
    <property type="protein sequence ID" value="GBN01052.1"/>
    <property type="molecule type" value="Genomic_DNA"/>
</dbReference>
<organism evidence="2 3">
    <name type="scientific">Araneus ventricosus</name>
    <name type="common">Orbweaver spider</name>
    <name type="synonym">Epeira ventricosa</name>
    <dbReference type="NCBI Taxonomy" id="182803"/>
    <lineage>
        <taxon>Eukaryota</taxon>
        <taxon>Metazoa</taxon>
        <taxon>Ecdysozoa</taxon>
        <taxon>Arthropoda</taxon>
        <taxon>Chelicerata</taxon>
        <taxon>Arachnida</taxon>
        <taxon>Araneae</taxon>
        <taxon>Araneomorphae</taxon>
        <taxon>Entelegynae</taxon>
        <taxon>Araneoidea</taxon>
        <taxon>Araneidae</taxon>
        <taxon>Araneus</taxon>
    </lineage>
</organism>
<proteinExistence type="predicted"/>
<protein>
    <submittedName>
        <fullName evidence="2">Uncharacterized protein</fullName>
    </submittedName>
</protein>
<keyword evidence="3" id="KW-1185">Reference proteome</keyword>
<sequence length="98" mass="10851">MCGFSTKPMIAEGLEGTSNMGMRICRISKQSLAPRWDRVMVGVDLHPADEGSSHKPLVIRAIMRGSQCPINCRSGWIIQVNPHAWAARSNSSFYNPHV</sequence>
<evidence type="ECO:0000313" key="3">
    <source>
        <dbReference type="Proteomes" id="UP000499080"/>
    </source>
</evidence>
<dbReference type="AlphaFoldDB" id="A0A4Y2KGC3"/>
<gene>
    <name evidence="2" type="ORF">AVEN_13717_1</name>
    <name evidence="1" type="ORF">AVEN_270075_1</name>
</gene>
<evidence type="ECO:0000313" key="1">
    <source>
        <dbReference type="EMBL" id="GBN01052.1"/>
    </source>
</evidence>